<evidence type="ECO:0000259" key="2">
    <source>
        <dbReference type="Pfam" id="PF13439"/>
    </source>
</evidence>
<protein>
    <submittedName>
        <fullName evidence="3">Glycosyltransferase family 4 protein</fullName>
    </submittedName>
</protein>
<sequence>MKTLVLTQNFPPASGGSGRWFWELYSRLGSDYIVAADEMANSEVFDSNAPMAIHRLPLYSPQWGVANLQGLKYYWQSFRSLRRLVKEQDISYIHCGRVLPEGLMAWILKKTLGIPYLCYVHGEDLEASALSRELNSLTKLVMRSADKIICNSHNSANIVSRVDDSVNHKVTVMHPGADTNKFYPVENKDEDFLSSMGWDGKSVILTVGRLQARKGQDKMIEAMPEILKRCPQAHYVIIGHGESRAHLEHLIESLGLQDHVQMLTDCDDETMIKCYQQCDVFILPNRTEGQDIEGFGMVLVEAQACAKPVIAGDSGGTKETLLAGKTGEIVDATNVSVLADVITSFIQDPARCEAYGIAGRKHSVEAFDWDNAAKNARSVFAKG</sequence>
<accession>A0A2S9VDA3</accession>
<evidence type="ECO:0000313" key="3">
    <source>
        <dbReference type="EMBL" id="PRO74439.1"/>
    </source>
</evidence>
<dbReference type="OrthoDB" id="4611853at2"/>
<gene>
    <name evidence="3" type="ORF">C6Y40_06655</name>
</gene>
<dbReference type="Pfam" id="PF00534">
    <property type="entry name" value="Glycos_transf_1"/>
    <property type="match status" value="1"/>
</dbReference>
<dbReference type="InterPro" id="IPR028098">
    <property type="entry name" value="Glyco_trans_4-like_N"/>
</dbReference>
<dbReference type="SUPFAM" id="SSF53756">
    <property type="entry name" value="UDP-Glycosyltransferase/glycogen phosphorylase"/>
    <property type="match status" value="1"/>
</dbReference>
<dbReference type="Pfam" id="PF13439">
    <property type="entry name" value="Glyco_transf_4"/>
    <property type="match status" value="1"/>
</dbReference>
<dbReference type="RefSeq" id="WP_105933909.1">
    <property type="nucleotide sequence ID" value="NZ_PVNP01000051.1"/>
</dbReference>
<dbReference type="Proteomes" id="UP000238949">
    <property type="component" value="Unassembled WGS sequence"/>
</dbReference>
<feature type="domain" description="Glycosyltransferase subfamily 4-like N-terminal" evidence="2">
    <location>
        <begin position="59"/>
        <end position="180"/>
    </location>
</feature>
<proteinExistence type="predicted"/>
<dbReference type="CDD" id="cd03801">
    <property type="entry name" value="GT4_PimA-like"/>
    <property type="match status" value="1"/>
</dbReference>
<evidence type="ECO:0000313" key="4">
    <source>
        <dbReference type="Proteomes" id="UP000238949"/>
    </source>
</evidence>
<keyword evidence="3" id="KW-0808">Transferase</keyword>
<name>A0A2S9VDA3_9ALTE</name>
<feature type="domain" description="Glycosyl transferase family 1" evidence="1">
    <location>
        <begin position="199"/>
        <end position="361"/>
    </location>
</feature>
<dbReference type="EMBL" id="PVNP01000051">
    <property type="protein sequence ID" value="PRO74439.1"/>
    <property type="molecule type" value="Genomic_DNA"/>
</dbReference>
<dbReference type="PANTHER" id="PTHR45947:SF3">
    <property type="entry name" value="SULFOQUINOVOSYL TRANSFERASE SQD2"/>
    <property type="match status" value="1"/>
</dbReference>
<keyword evidence="4" id="KW-1185">Reference proteome</keyword>
<evidence type="ECO:0000259" key="1">
    <source>
        <dbReference type="Pfam" id="PF00534"/>
    </source>
</evidence>
<dbReference type="AlphaFoldDB" id="A0A2S9VDA3"/>
<dbReference type="Gene3D" id="3.40.50.2000">
    <property type="entry name" value="Glycogen Phosphorylase B"/>
    <property type="match status" value="2"/>
</dbReference>
<comment type="caution">
    <text evidence="3">The sequence shown here is derived from an EMBL/GenBank/DDBJ whole genome shotgun (WGS) entry which is preliminary data.</text>
</comment>
<dbReference type="InterPro" id="IPR050194">
    <property type="entry name" value="Glycosyltransferase_grp1"/>
</dbReference>
<dbReference type="PANTHER" id="PTHR45947">
    <property type="entry name" value="SULFOQUINOVOSYL TRANSFERASE SQD2"/>
    <property type="match status" value="1"/>
</dbReference>
<dbReference type="InterPro" id="IPR001296">
    <property type="entry name" value="Glyco_trans_1"/>
</dbReference>
<reference evidence="4" key="1">
    <citation type="journal article" date="2020" name="Int. J. Syst. Evol. Microbiol.">
        <title>Alteromonas alba sp. nov., a marine bacterium isolated from the seawater of the West Pacific Ocean.</title>
        <authorList>
            <person name="Sun C."/>
            <person name="Wu Y.-H."/>
            <person name="Xamxidin M."/>
            <person name="Cheng H."/>
            <person name="Xu X.-W."/>
        </authorList>
    </citation>
    <scope>NUCLEOTIDE SEQUENCE [LARGE SCALE GENOMIC DNA]</scope>
    <source>
        <strain evidence="4">190</strain>
    </source>
</reference>
<organism evidence="3 4">
    <name type="scientific">Alteromonas alba</name>
    <dbReference type="NCBI Taxonomy" id="2079529"/>
    <lineage>
        <taxon>Bacteria</taxon>
        <taxon>Pseudomonadati</taxon>
        <taxon>Pseudomonadota</taxon>
        <taxon>Gammaproteobacteria</taxon>
        <taxon>Alteromonadales</taxon>
        <taxon>Alteromonadaceae</taxon>
        <taxon>Alteromonas/Salinimonas group</taxon>
        <taxon>Alteromonas</taxon>
    </lineage>
</organism>
<dbReference type="GO" id="GO:0016758">
    <property type="term" value="F:hexosyltransferase activity"/>
    <property type="evidence" value="ECO:0007669"/>
    <property type="project" value="TreeGrafter"/>
</dbReference>